<sequence length="56" mass="6161">MKAEVLMQNLKNHGAMGTVAGDGASRRRRRWSVLSSSILDLLDVLHELVAVAVYQP</sequence>
<evidence type="ECO:0000313" key="2">
    <source>
        <dbReference type="Proteomes" id="UP000244336"/>
    </source>
</evidence>
<dbReference type="EMBL" id="CM009749">
    <property type="protein sequence ID" value="PUZ76723.1"/>
    <property type="molecule type" value="Genomic_DNA"/>
</dbReference>
<dbReference type="Gramene" id="PUZ76723">
    <property type="protein sequence ID" value="PUZ76723"/>
    <property type="gene ID" value="GQ55_1G313700"/>
</dbReference>
<name>A0A2T7F9G7_9POAL</name>
<evidence type="ECO:0000313" key="1">
    <source>
        <dbReference type="EMBL" id="PUZ76723.1"/>
    </source>
</evidence>
<proteinExistence type="predicted"/>
<accession>A0A2T7F9G7</accession>
<dbReference type="AlphaFoldDB" id="A0A2T7F9G7"/>
<protein>
    <submittedName>
        <fullName evidence="1">Uncharacterized protein</fullName>
    </submittedName>
</protein>
<organism evidence="1 2">
    <name type="scientific">Panicum hallii var. hallii</name>
    <dbReference type="NCBI Taxonomy" id="1504633"/>
    <lineage>
        <taxon>Eukaryota</taxon>
        <taxon>Viridiplantae</taxon>
        <taxon>Streptophyta</taxon>
        <taxon>Embryophyta</taxon>
        <taxon>Tracheophyta</taxon>
        <taxon>Spermatophyta</taxon>
        <taxon>Magnoliopsida</taxon>
        <taxon>Liliopsida</taxon>
        <taxon>Poales</taxon>
        <taxon>Poaceae</taxon>
        <taxon>PACMAD clade</taxon>
        <taxon>Panicoideae</taxon>
        <taxon>Panicodae</taxon>
        <taxon>Paniceae</taxon>
        <taxon>Panicinae</taxon>
        <taxon>Panicum</taxon>
        <taxon>Panicum sect. Panicum</taxon>
    </lineage>
</organism>
<reference evidence="1 2" key="1">
    <citation type="submission" date="2018-04" db="EMBL/GenBank/DDBJ databases">
        <title>WGS assembly of Panicum hallii var. hallii HAL2.</title>
        <authorList>
            <person name="Lovell J."/>
            <person name="Jenkins J."/>
            <person name="Lowry D."/>
            <person name="Mamidi S."/>
            <person name="Sreedasyam A."/>
            <person name="Weng X."/>
            <person name="Barry K."/>
            <person name="Bonette J."/>
            <person name="Campitelli B."/>
            <person name="Daum C."/>
            <person name="Gordon S."/>
            <person name="Gould B."/>
            <person name="Lipzen A."/>
            <person name="MacQueen A."/>
            <person name="Palacio-Mejia J."/>
            <person name="Plott C."/>
            <person name="Shakirov E."/>
            <person name="Shu S."/>
            <person name="Yoshinaga Y."/>
            <person name="Zane M."/>
            <person name="Rokhsar D."/>
            <person name="Grimwood J."/>
            <person name="Schmutz J."/>
            <person name="Juenger T."/>
        </authorList>
    </citation>
    <scope>NUCLEOTIDE SEQUENCE [LARGE SCALE GENOMIC DNA]</scope>
    <source>
        <strain evidence="2">cv. HAL2</strain>
    </source>
</reference>
<gene>
    <name evidence="1" type="ORF">GQ55_1G313700</name>
</gene>
<keyword evidence="2" id="KW-1185">Reference proteome</keyword>
<dbReference type="Proteomes" id="UP000244336">
    <property type="component" value="Chromosome 1"/>
</dbReference>